<dbReference type="Proteomes" id="UP000625711">
    <property type="component" value="Unassembled WGS sequence"/>
</dbReference>
<reference evidence="2" key="1">
    <citation type="submission" date="2020-08" db="EMBL/GenBank/DDBJ databases">
        <title>Genome sequencing and assembly of the red palm weevil Rhynchophorus ferrugineus.</title>
        <authorList>
            <person name="Dias G.B."/>
            <person name="Bergman C.M."/>
            <person name="Manee M."/>
        </authorList>
    </citation>
    <scope>NUCLEOTIDE SEQUENCE</scope>
    <source>
        <strain evidence="2">AA-2017</strain>
        <tissue evidence="2">Whole larva</tissue>
    </source>
</reference>
<proteinExistence type="predicted"/>
<evidence type="ECO:0000313" key="3">
    <source>
        <dbReference type="Proteomes" id="UP000625711"/>
    </source>
</evidence>
<protein>
    <submittedName>
        <fullName evidence="2">Uncharacterized protein</fullName>
    </submittedName>
</protein>
<name>A0A834M1F0_RHYFE</name>
<feature type="compositionally biased region" description="Acidic residues" evidence="1">
    <location>
        <begin position="1"/>
        <end position="21"/>
    </location>
</feature>
<evidence type="ECO:0000313" key="2">
    <source>
        <dbReference type="EMBL" id="KAF7263445.1"/>
    </source>
</evidence>
<sequence length="82" mass="8708">MRGAEPGEDEEEKMSEEPEAEETQRSAATSEQLSIVEVTPTVRGLGIAPAGPRRGRPSASRLSAIAAPRPFPLSVDPPRLSV</sequence>
<keyword evidence="3" id="KW-1185">Reference proteome</keyword>
<dbReference type="AlphaFoldDB" id="A0A834M1F0"/>
<accession>A0A834M1F0</accession>
<comment type="caution">
    <text evidence="2">The sequence shown here is derived from an EMBL/GenBank/DDBJ whole genome shotgun (WGS) entry which is preliminary data.</text>
</comment>
<dbReference type="EMBL" id="JAACXV010021394">
    <property type="protein sequence ID" value="KAF7263445.1"/>
    <property type="molecule type" value="Genomic_DNA"/>
</dbReference>
<feature type="region of interest" description="Disordered" evidence="1">
    <location>
        <begin position="1"/>
        <end position="82"/>
    </location>
</feature>
<gene>
    <name evidence="2" type="ORF">GWI33_002282</name>
</gene>
<evidence type="ECO:0000256" key="1">
    <source>
        <dbReference type="SAM" id="MobiDB-lite"/>
    </source>
</evidence>
<organism evidence="2 3">
    <name type="scientific">Rhynchophorus ferrugineus</name>
    <name type="common">Red palm weevil</name>
    <name type="synonym">Curculio ferrugineus</name>
    <dbReference type="NCBI Taxonomy" id="354439"/>
    <lineage>
        <taxon>Eukaryota</taxon>
        <taxon>Metazoa</taxon>
        <taxon>Ecdysozoa</taxon>
        <taxon>Arthropoda</taxon>
        <taxon>Hexapoda</taxon>
        <taxon>Insecta</taxon>
        <taxon>Pterygota</taxon>
        <taxon>Neoptera</taxon>
        <taxon>Endopterygota</taxon>
        <taxon>Coleoptera</taxon>
        <taxon>Polyphaga</taxon>
        <taxon>Cucujiformia</taxon>
        <taxon>Curculionidae</taxon>
        <taxon>Dryophthorinae</taxon>
        <taxon>Rhynchophorus</taxon>
    </lineage>
</organism>